<keyword evidence="7 9" id="KW-0464">Manganese</keyword>
<comment type="similarity">
    <text evidence="1 9">Belongs to the Nudix hydrolase family. NudC subfamily.</text>
</comment>
<dbReference type="AlphaFoldDB" id="A0A379CBE3"/>
<dbReference type="GO" id="GO:0006742">
    <property type="term" value="P:NADP+ catabolic process"/>
    <property type="evidence" value="ECO:0007669"/>
    <property type="project" value="TreeGrafter"/>
</dbReference>
<feature type="binding site" evidence="9">
    <location>
        <position position="113"/>
    </location>
    <ligand>
        <name>substrate</name>
    </ligand>
</feature>
<keyword evidence="6 9" id="KW-0520">NAD</keyword>
<dbReference type="InterPro" id="IPR015376">
    <property type="entry name" value="Znr_NADH_PPase"/>
</dbReference>
<name>A0A379CBE3_9PAST</name>
<evidence type="ECO:0000259" key="10">
    <source>
        <dbReference type="PROSITE" id="PS51462"/>
    </source>
</evidence>
<proteinExistence type="inferred from homology"/>
<feature type="binding site" evidence="9">
    <location>
        <position position="100"/>
    </location>
    <ligand>
        <name>Zn(2+)</name>
        <dbReference type="ChEBI" id="CHEBI:29105"/>
    </ligand>
</feature>
<dbReference type="NCBIfam" id="NF001299">
    <property type="entry name" value="PRK00241.1"/>
    <property type="match status" value="1"/>
</dbReference>
<protein>
    <recommendedName>
        <fullName evidence="9">NAD-capped RNA hydrolase NudC</fullName>
        <shortName evidence="9">DeNADding enzyme NudC</shortName>
        <ecNumber evidence="9">3.6.1.-</ecNumber>
    </recommendedName>
    <alternativeName>
        <fullName evidence="9">NADH pyrophosphatase</fullName>
        <ecNumber evidence="9">3.6.1.22</ecNumber>
    </alternativeName>
</protein>
<dbReference type="GO" id="GO:0008270">
    <property type="term" value="F:zinc ion binding"/>
    <property type="evidence" value="ECO:0007669"/>
    <property type="project" value="UniProtKB-UniRule"/>
</dbReference>
<dbReference type="PANTHER" id="PTHR42904">
    <property type="entry name" value="NUDIX HYDROLASE, NUDC SUBFAMILY"/>
    <property type="match status" value="1"/>
</dbReference>
<feature type="binding site" evidence="9">
    <location>
        <position position="221"/>
    </location>
    <ligand>
        <name>a divalent metal cation</name>
        <dbReference type="ChEBI" id="CHEBI:60240"/>
        <label>3</label>
    </ligand>
</feature>
<dbReference type="GO" id="GO:0110153">
    <property type="term" value="F:RNA NAD-cap (NMN-forming) hydrolase activity"/>
    <property type="evidence" value="ECO:0007669"/>
    <property type="project" value="RHEA"/>
</dbReference>
<keyword evidence="2 9" id="KW-0479">Metal-binding</keyword>
<feature type="binding site" evidence="9">
    <location>
        <position position="244"/>
    </location>
    <ligand>
        <name>substrate</name>
    </ligand>
</feature>
<evidence type="ECO:0000313" key="11">
    <source>
        <dbReference type="EMBL" id="SUB59045.1"/>
    </source>
</evidence>
<accession>A0A379CBE3</accession>
<feature type="binding site" evidence="9">
    <location>
        <position position="118"/>
    </location>
    <ligand>
        <name>Zn(2+)</name>
        <dbReference type="ChEBI" id="CHEBI:29105"/>
    </ligand>
</feature>
<evidence type="ECO:0000256" key="3">
    <source>
        <dbReference type="ARBA" id="ARBA00022801"/>
    </source>
</evidence>
<evidence type="ECO:0000256" key="5">
    <source>
        <dbReference type="ARBA" id="ARBA00022842"/>
    </source>
</evidence>
<evidence type="ECO:0000256" key="6">
    <source>
        <dbReference type="ARBA" id="ARBA00023027"/>
    </source>
</evidence>
<dbReference type="PROSITE" id="PS00893">
    <property type="entry name" value="NUDIX_BOX"/>
    <property type="match status" value="1"/>
</dbReference>
<comment type="catalytic activity">
    <reaction evidence="8">
        <text>a 5'-end NAD(+)-phospho-ribonucleoside in mRNA + H2O = a 5'-end phospho-adenosine-phospho-ribonucleoside in mRNA + beta-nicotinamide D-ribonucleotide + 2 H(+)</text>
        <dbReference type="Rhea" id="RHEA:60876"/>
        <dbReference type="Rhea" id="RHEA-COMP:15698"/>
        <dbReference type="Rhea" id="RHEA-COMP:15719"/>
        <dbReference type="ChEBI" id="CHEBI:14649"/>
        <dbReference type="ChEBI" id="CHEBI:15377"/>
        <dbReference type="ChEBI" id="CHEBI:15378"/>
        <dbReference type="ChEBI" id="CHEBI:144029"/>
        <dbReference type="ChEBI" id="CHEBI:144051"/>
    </reaction>
    <physiologicalReaction direction="left-to-right" evidence="8">
        <dbReference type="Rhea" id="RHEA:60877"/>
    </physiologicalReaction>
</comment>
<dbReference type="InterPro" id="IPR022925">
    <property type="entry name" value="RNA_Hydrolase_NudC"/>
</dbReference>
<feature type="binding site" evidence="9">
    <location>
        <position position="71"/>
    </location>
    <ligand>
        <name>substrate</name>
    </ligand>
</feature>
<dbReference type="HAMAP" id="MF_00297">
    <property type="entry name" value="Nudix_NudC"/>
    <property type="match status" value="1"/>
</dbReference>
<keyword evidence="3 9" id="KW-0378">Hydrolase</keyword>
<sequence length="260" mass="29436">MKSLPQNQQCYWLQVYQSQLYLPNNNIPFGTAQECGLATRKGIEIAQYKGFSVWLIPTQESELNEGFVNLRSQLFQPEAHFYLLNKAVSLNHFFTKNRFCGSCGSYFSKANDEMALHCESCGSRVYPKISPSIIVAIRRDNQILLANHLRHKGTIYTNLAGFVETGESLEQAVEREVFEESGIKIKNIRYFGSQPWAFPDSLMLGFLADYESGEITLQEEEIFDANWFDSSGTLPQLPPEGTIALKLIKATLALCKQDQP</sequence>
<dbReference type="EMBL" id="UGTA01000001">
    <property type="protein sequence ID" value="SUB59045.1"/>
    <property type="molecule type" value="Genomic_DNA"/>
</dbReference>
<feature type="binding site" evidence="9">
    <location>
        <position position="180"/>
    </location>
    <ligand>
        <name>a divalent metal cation</name>
        <dbReference type="ChEBI" id="CHEBI:60240"/>
        <label>1</label>
    </ligand>
</feature>
<comment type="cofactor">
    <cofactor evidence="9">
        <name>Mg(2+)</name>
        <dbReference type="ChEBI" id="CHEBI:18420"/>
    </cofactor>
    <cofactor evidence="9">
        <name>Mn(2+)</name>
        <dbReference type="ChEBI" id="CHEBI:29035"/>
    </cofactor>
    <text evidence="9">Divalent metal cations. Mg(2+) or Mn(2+).</text>
</comment>
<feature type="binding site" evidence="9">
    <location>
        <position position="121"/>
    </location>
    <ligand>
        <name>Zn(2+)</name>
        <dbReference type="ChEBI" id="CHEBI:29105"/>
    </ligand>
</feature>
<comment type="subunit">
    <text evidence="9">Homodimer.</text>
</comment>
<dbReference type="Pfam" id="PF09297">
    <property type="entry name" value="Zn_ribbon_NUD"/>
    <property type="match status" value="1"/>
</dbReference>
<dbReference type="GO" id="GO:0035529">
    <property type="term" value="F:NADH pyrophosphatase activity"/>
    <property type="evidence" value="ECO:0007669"/>
    <property type="project" value="TreeGrafter"/>
</dbReference>
<gene>
    <name evidence="9 11" type="primary">nudC</name>
    <name evidence="11" type="ORF">NCTC12872_01019</name>
</gene>
<comment type="function">
    <text evidence="9">mRNA decapping enzyme that specifically removes the nicotinamide adenine dinucleotide (NAD) cap from a subset of mRNAs by hydrolyzing the diphosphate linkage to produce nicotinamide mononucleotide (NMN) and 5' monophosphate mRNA. The NAD-cap is present at the 5'-end of some mRNAs and stabilizes RNA against 5'-processing. Has preference for mRNAs with a 5'-end purine. Catalyzes the hydrolysis of a broad range of dinucleotide pyrophosphates.</text>
</comment>
<dbReference type="Gene3D" id="3.90.79.20">
    <property type="match status" value="1"/>
</dbReference>
<evidence type="ECO:0000256" key="4">
    <source>
        <dbReference type="ARBA" id="ARBA00022833"/>
    </source>
</evidence>
<feature type="binding site" evidence="9">
    <location>
        <position position="180"/>
    </location>
    <ligand>
        <name>a divalent metal cation</name>
        <dbReference type="ChEBI" id="CHEBI:60240"/>
        <label>3</label>
    </ligand>
</feature>
<comment type="caution">
    <text evidence="9">Lacks conserved residue(s) required for the propagation of feature annotation.</text>
</comment>
<feature type="domain" description="Nudix hydrolase" evidence="10">
    <location>
        <begin position="127"/>
        <end position="251"/>
    </location>
</feature>
<dbReference type="InterPro" id="IPR015797">
    <property type="entry name" value="NUDIX_hydrolase-like_dom_sf"/>
</dbReference>
<dbReference type="EC" id="3.6.1.-" evidence="9"/>
<dbReference type="Gene3D" id="3.90.79.10">
    <property type="entry name" value="Nucleoside Triphosphate Pyrophosphohydrolase"/>
    <property type="match status" value="1"/>
</dbReference>
<dbReference type="SUPFAM" id="SSF55811">
    <property type="entry name" value="Nudix"/>
    <property type="match status" value="2"/>
</dbReference>
<dbReference type="Pfam" id="PF00293">
    <property type="entry name" value="NUDIX"/>
    <property type="match status" value="1"/>
</dbReference>
<reference evidence="11 12" key="1">
    <citation type="submission" date="2018-06" db="EMBL/GenBank/DDBJ databases">
        <authorList>
            <consortium name="Pathogen Informatics"/>
            <person name="Doyle S."/>
        </authorList>
    </citation>
    <scope>NUCLEOTIDE SEQUENCE [LARGE SCALE GENOMIC DNA]</scope>
    <source>
        <strain evidence="11 12">NCTC12872</strain>
    </source>
</reference>
<feature type="binding site" evidence="9">
    <location>
        <position position="103"/>
    </location>
    <ligand>
        <name>Zn(2+)</name>
        <dbReference type="ChEBI" id="CHEBI:29105"/>
    </ligand>
</feature>
<dbReference type="PROSITE" id="PS51462">
    <property type="entry name" value="NUDIX"/>
    <property type="match status" value="1"/>
</dbReference>
<feature type="binding site" evidence="9">
    <location>
        <begin position="194"/>
        <end position="201"/>
    </location>
    <ligand>
        <name>substrate</name>
    </ligand>
</feature>
<evidence type="ECO:0000256" key="1">
    <source>
        <dbReference type="ARBA" id="ARBA00009595"/>
    </source>
</evidence>
<keyword evidence="12" id="KW-1185">Reference proteome</keyword>
<evidence type="ECO:0000256" key="9">
    <source>
        <dbReference type="HAMAP-Rule" id="MF_00297"/>
    </source>
</evidence>
<dbReference type="InterPro" id="IPR049734">
    <property type="entry name" value="NudC-like_C"/>
</dbReference>
<dbReference type="InterPro" id="IPR020084">
    <property type="entry name" value="NUDIX_hydrolase_CS"/>
</dbReference>
<comment type="catalytic activity">
    <reaction evidence="9">
        <text>NADH + H2O = reduced beta-nicotinamide D-ribonucleotide + AMP + 2 H(+)</text>
        <dbReference type="Rhea" id="RHEA:48868"/>
        <dbReference type="ChEBI" id="CHEBI:15377"/>
        <dbReference type="ChEBI" id="CHEBI:15378"/>
        <dbReference type="ChEBI" id="CHEBI:57945"/>
        <dbReference type="ChEBI" id="CHEBI:90832"/>
        <dbReference type="ChEBI" id="CHEBI:456215"/>
        <dbReference type="EC" id="3.6.1.22"/>
    </reaction>
</comment>
<dbReference type="GO" id="GO:0019677">
    <property type="term" value="P:NAD+ catabolic process"/>
    <property type="evidence" value="ECO:0007669"/>
    <property type="project" value="TreeGrafter"/>
</dbReference>
<dbReference type="OrthoDB" id="9791656at2"/>
<dbReference type="GO" id="GO:0000210">
    <property type="term" value="F:NAD+ diphosphatase activity"/>
    <property type="evidence" value="ECO:0007669"/>
    <property type="project" value="UniProtKB-UniRule"/>
</dbReference>
<comment type="catalytic activity">
    <reaction evidence="9">
        <text>NAD(+) + H2O = beta-nicotinamide D-ribonucleotide + AMP + 2 H(+)</text>
        <dbReference type="Rhea" id="RHEA:11800"/>
        <dbReference type="ChEBI" id="CHEBI:14649"/>
        <dbReference type="ChEBI" id="CHEBI:15377"/>
        <dbReference type="ChEBI" id="CHEBI:15378"/>
        <dbReference type="ChEBI" id="CHEBI:57540"/>
        <dbReference type="ChEBI" id="CHEBI:456215"/>
        <dbReference type="EC" id="3.6.1.22"/>
    </reaction>
</comment>
<dbReference type="EC" id="3.6.1.22" evidence="9"/>
<dbReference type="CDD" id="cd03429">
    <property type="entry name" value="NUDIX_NADH_pyrophosphatase_Nudt13"/>
    <property type="match status" value="1"/>
</dbReference>
<dbReference type="PANTHER" id="PTHR42904:SF6">
    <property type="entry name" value="NAD-CAPPED RNA HYDROLASE NUDT12"/>
    <property type="match status" value="1"/>
</dbReference>
<feature type="short sequence motif" description="Nudix box" evidence="9">
    <location>
        <begin position="161"/>
        <end position="182"/>
    </location>
</feature>
<organism evidence="11 12">
    <name type="scientific">Phocoenobacter uteri</name>
    <dbReference type="NCBI Taxonomy" id="146806"/>
    <lineage>
        <taxon>Bacteria</taxon>
        <taxon>Pseudomonadati</taxon>
        <taxon>Pseudomonadota</taxon>
        <taxon>Gammaproteobacteria</taxon>
        <taxon>Pasteurellales</taxon>
        <taxon>Pasteurellaceae</taxon>
        <taxon>Phocoenobacter</taxon>
    </lineage>
</organism>
<evidence type="ECO:0000313" key="12">
    <source>
        <dbReference type="Proteomes" id="UP000255417"/>
    </source>
</evidence>
<feature type="binding site" evidence="9">
    <location>
        <position position="176"/>
    </location>
    <ligand>
        <name>a divalent metal cation</name>
        <dbReference type="ChEBI" id="CHEBI:60240"/>
        <label>3</label>
    </ligand>
</feature>
<dbReference type="GO" id="GO:0000287">
    <property type="term" value="F:magnesium ion binding"/>
    <property type="evidence" value="ECO:0007669"/>
    <property type="project" value="UniProtKB-UniRule"/>
</dbReference>
<evidence type="ECO:0000256" key="8">
    <source>
        <dbReference type="ARBA" id="ARBA00023679"/>
    </source>
</evidence>
<dbReference type="Proteomes" id="UP000255417">
    <property type="component" value="Unassembled WGS sequence"/>
</dbReference>
<feature type="binding site" evidence="9">
    <location>
        <position position="160"/>
    </location>
    <ligand>
        <name>a divalent metal cation</name>
        <dbReference type="ChEBI" id="CHEBI:60240"/>
        <label>1</label>
    </ligand>
</feature>
<dbReference type="RefSeq" id="WP_115315541.1">
    <property type="nucleotide sequence ID" value="NZ_LWIF01000001.1"/>
</dbReference>
<dbReference type="GO" id="GO:0030145">
    <property type="term" value="F:manganese ion binding"/>
    <property type="evidence" value="ECO:0007669"/>
    <property type="project" value="UniProtKB-UniRule"/>
</dbReference>
<dbReference type="FunFam" id="3.90.79.10:FF:000004">
    <property type="entry name" value="NADH pyrophosphatase"/>
    <property type="match status" value="1"/>
</dbReference>
<keyword evidence="4 9" id="KW-0862">Zinc</keyword>
<keyword evidence="5 9" id="KW-0460">Magnesium</keyword>
<feature type="binding site" evidence="9">
    <location>
        <position position="176"/>
    </location>
    <ligand>
        <name>a divalent metal cation</name>
        <dbReference type="ChEBI" id="CHEBI:60240"/>
        <label>2</label>
    </ligand>
</feature>
<dbReference type="GO" id="GO:0005829">
    <property type="term" value="C:cytosol"/>
    <property type="evidence" value="ECO:0007669"/>
    <property type="project" value="TreeGrafter"/>
</dbReference>
<feature type="binding site" evidence="9">
    <location>
        <position position="126"/>
    </location>
    <ligand>
        <name>substrate</name>
    </ligand>
</feature>
<evidence type="ECO:0000256" key="7">
    <source>
        <dbReference type="ARBA" id="ARBA00023211"/>
    </source>
</evidence>
<dbReference type="InterPro" id="IPR000086">
    <property type="entry name" value="NUDIX_hydrolase_dom"/>
</dbReference>
<evidence type="ECO:0000256" key="2">
    <source>
        <dbReference type="ARBA" id="ARBA00022723"/>
    </source>
</evidence>
<dbReference type="InterPro" id="IPR050241">
    <property type="entry name" value="NAD-cap_RNA_hydrolase_NudC"/>
</dbReference>
<comment type="cofactor">
    <cofactor evidence="9">
        <name>Zn(2+)</name>
        <dbReference type="ChEBI" id="CHEBI:29105"/>
    </cofactor>
    <text evidence="9">Binds 1 zinc ion per subunit.</text>
</comment>
<feature type="binding site" evidence="9">
    <location>
        <position position="221"/>
    </location>
    <ligand>
        <name>a divalent metal cation</name>
        <dbReference type="ChEBI" id="CHEBI:60240"/>
        <label>1</label>
    </ligand>
</feature>